<evidence type="ECO:0000259" key="1">
    <source>
        <dbReference type="PROSITE" id="PS51819"/>
    </source>
</evidence>
<keyword evidence="3" id="KW-1185">Reference proteome</keyword>
<dbReference type="AlphaFoldDB" id="A0A3G8YDA4"/>
<dbReference type="InterPro" id="IPR029068">
    <property type="entry name" value="Glyas_Bleomycin-R_OHBP_Dase"/>
</dbReference>
<accession>A0A3G8YDA4</accession>
<dbReference type="OrthoDB" id="2703022at2"/>
<reference evidence="2 3" key="1">
    <citation type="submission" date="2018-11" db="EMBL/GenBank/DDBJ databases">
        <title>Deinococcus shelandsis sp. nov., isolated from South Shetland Islands soil of Antarctica.</title>
        <authorList>
            <person name="Tian J."/>
        </authorList>
    </citation>
    <scope>NUCLEOTIDE SEQUENCE [LARGE SCALE GENOMIC DNA]</scope>
    <source>
        <strain evidence="2 3">S14-83T</strain>
    </source>
</reference>
<evidence type="ECO:0000313" key="2">
    <source>
        <dbReference type="EMBL" id="AZI42893.1"/>
    </source>
</evidence>
<protein>
    <recommendedName>
        <fullName evidence="1">VOC domain-containing protein</fullName>
    </recommendedName>
</protein>
<organism evidence="2 3">
    <name type="scientific">Deinococcus psychrotolerans</name>
    <dbReference type="NCBI Taxonomy" id="2489213"/>
    <lineage>
        <taxon>Bacteria</taxon>
        <taxon>Thermotogati</taxon>
        <taxon>Deinococcota</taxon>
        <taxon>Deinococci</taxon>
        <taxon>Deinococcales</taxon>
        <taxon>Deinococcaceae</taxon>
        <taxon>Deinococcus</taxon>
    </lineage>
</organism>
<dbReference type="Proteomes" id="UP000276417">
    <property type="component" value="Chromosome 1"/>
</dbReference>
<evidence type="ECO:0000313" key="3">
    <source>
        <dbReference type="Proteomes" id="UP000276417"/>
    </source>
</evidence>
<dbReference type="EMBL" id="CP034183">
    <property type="protein sequence ID" value="AZI42893.1"/>
    <property type="molecule type" value="Genomic_DNA"/>
</dbReference>
<dbReference type="Gene3D" id="3.10.180.10">
    <property type="entry name" value="2,3-Dihydroxybiphenyl 1,2-Dioxygenase, domain 1"/>
    <property type="match status" value="1"/>
</dbReference>
<dbReference type="KEGG" id="dph:EHF33_09135"/>
<gene>
    <name evidence="2" type="ORF">EHF33_09135</name>
</gene>
<dbReference type="SUPFAM" id="SSF54593">
    <property type="entry name" value="Glyoxalase/Bleomycin resistance protein/Dihydroxybiphenyl dioxygenase"/>
    <property type="match status" value="1"/>
</dbReference>
<dbReference type="CDD" id="cd06587">
    <property type="entry name" value="VOC"/>
    <property type="match status" value="1"/>
</dbReference>
<dbReference type="PROSITE" id="PS51819">
    <property type="entry name" value="VOC"/>
    <property type="match status" value="1"/>
</dbReference>
<name>A0A3G8YDA4_9DEIO</name>
<feature type="domain" description="VOC" evidence="1">
    <location>
        <begin position="2"/>
        <end position="116"/>
    </location>
</feature>
<dbReference type="RefSeq" id="WP_124870362.1">
    <property type="nucleotide sequence ID" value="NZ_CP034183.1"/>
</dbReference>
<dbReference type="InterPro" id="IPR037523">
    <property type="entry name" value="VOC_core"/>
</dbReference>
<proteinExistence type="predicted"/>
<sequence>MRITELELACRDPDSQRRFYVGGLGLPLLDSTATSFTVQVGHTRLNFQQRPEMQGAYHFAFNIPENQLAAAKHWIQERATLLQEDGNDEFSANPDWNAQMFYFCDADGNVLECIARHRLTNTSDQAFGPESLLSVSEIGYAVEDVAQSAAGLQQQLGLDVFGTASNAFTPLGDDEGLLIVVKLGRAWFPTRQAAQRLPVTLTLQTRSSSSAQRIDLF</sequence>